<name>A0A4Z0BRD8_9BURK</name>
<protein>
    <submittedName>
        <fullName evidence="2">DUF4198 domain-containing protein</fullName>
    </submittedName>
</protein>
<evidence type="ECO:0000313" key="2">
    <source>
        <dbReference type="EMBL" id="TFZ00970.1"/>
    </source>
</evidence>
<keyword evidence="1" id="KW-0732">Signal</keyword>
<dbReference type="InterPro" id="IPR019613">
    <property type="entry name" value="DUF4198"/>
</dbReference>
<dbReference type="EMBL" id="SMLM01000003">
    <property type="protein sequence ID" value="TFZ00970.1"/>
    <property type="molecule type" value="Genomic_DNA"/>
</dbReference>
<dbReference type="RefSeq" id="WP_135265307.1">
    <property type="nucleotide sequence ID" value="NZ_SMLM01000003.1"/>
</dbReference>
<feature type="chain" id="PRO_5021484144" evidence="1">
    <location>
        <begin position="19"/>
        <end position="264"/>
    </location>
</feature>
<proteinExistence type="predicted"/>
<sequence>MRVLLAVWLLMAVLPVRAHDSWLAHASSEADTRLLRLQLATGSRFPLRESAPSASSIAQAGCRSAATSGQVPLTPRQQHARYLELRARADASGGAACWVELKAQDVEMTPELVATYFSEIRPQAQAVERWKQQQAGGIGWRESYRKSIRIEVPPAGDAPVPPDLRRPQGLGMEIVPVGGESIRAGQPFTYQLLRDGAPLAKQWLEFVNERHTLGVWRQTDAQGQVRQALPFGGGWLLRATRVEPPEQDASPWRSRFATLLVHVR</sequence>
<reference evidence="2 3" key="1">
    <citation type="submission" date="2019-03" db="EMBL/GenBank/DDBJ databases">
        <title>Ramlibacter henchirensis DSM 14656, whole genome shotgun sequence.</title>
        <authorList>
            <person name="Zhang X."/>
            <person name="Feng G."/>
            <person name="Zhu H."/>
        </authorList>
    </citation>
    <scope>NUCLEOTIDE SEQUENCE [LARGE SCALE GENOMIC DNA]</scope>
    <source>
        <strain evidence="2 3">DSM 14656</strain>
    </source>
</reference>
<gene>
    <name evidence="2" type="ORF">EZ313_21320</name>
</gene>
<comment type="caution">
    <text evidence="2">The sequence shown here is derived from an EMBL/GenBank/DDBJ whole genome shotgun (WGS) entry which is preliminary data.</text>
</comment>
<keyword evidence="3" id="KW-1185">Reference proteome</keyword>
<dbReference type="AlphaFoldDB" id="A0A4Z0BRD8"/>
<organism evidence="2 3">
    <name type="scientific">Ramlibacter henchirensis</name>
    <dbReference type="NCBI Taxonomy" id="204072"/>
    <lineage>
        <taxon>Bacteria</taxon>
        <taxon>Pseudomonadati</taxon>
        <taxon>Pseudomonadota</taxon>
        <taxon>Betaproteobacteria</taxon>
        <taxon>Burkholderiales</taxon>
        <taxon>Comamonadaceae</taxon>
        <taxon>Ramlibacter</taxon>
    </lineage>
</organism>
<accession>A0A4Z0BRD8</accession>
<dbReference type="OrthoDB" id="8899400at2"/>
<evidence type="ECO:0000313" key="3">
    <source>
        <dbReference type="Proteomes" id="UP000298180"/>
    </source>
</evidence>
<feature type="signal peptide" evidence="1">
    <location>
        <begin position="1"/>
        <end position="18"/>
    </location>
</feature>
<evidence type="ECO:0000256" key="1">
    <source>
        <dbReference type="SAM" id="SignalP"/>
    </source>
</evidence>
<dbReference type="Proteomes" id="UP000298180">
    <property type="component" value="Unassembled WGS sequence"/>
</dbReference>
<dbReference type="Pfam" id="PF10670">
    <property type="entry name" value="DUF4198"/>
    <property type="match status" value="1"/>
</dbReference>